<dbReference type="AlphaFoldDB" id="A0A645IZ03"/>
<accession>A0A645IZ03</accession>
<name>A0A645IZ03_9ZZZZ</name>
<comment type="caution">
    <text evidence="2">The sequence shown here is derived from an EMBL/GenBank/DDBJ whole genome shotgun (WGS) entry which is preliminary data.</text>
</comment>
<keyword evidence="1" id="KW-1133">Transmembrane helix</keyword>
<evidence type="ECO:0000256" key="1">
    <source>
        <dbReference type="SAM" id="Phobius"/>
    </source>
</evidence>
<feature type="transmembrane region" description="Helical" evidence="1">
    <location>
        <begin position="136"/>
        <end position="160"/>
    </location>
</feature>
<keyword evidence="1" id="KW-0812">Transmembrane</keyword>
<dbReference type="EMBL" id="VSSQ01126758">
    <property type="protein sequence ID" value="MPN56436.1"/>
    <property type="molecule type" value="Genomic_DNA"/>
</dbReference>
<keyword evidence="1" id="KW-0472">Membrane</keyword>
<evidence type="ECO:0000313" key="2">
    <source>
        <dbReference type="EMBL" id="MPN56436.1"/>
    </source>
</evidence>
<gene>
    <name evidence="2" type="ORF">SDC9_204125</name>
</gene>
<protein>
    <submittedName>
        <fullName evidence="2">Uncharacterized protein</fullName>
    </submittedName>
</protein>
<reference evidence="2" key="1">
    <citation type="submission" date="2019-08" db="EMBL/GenBank/DDBJ databases">
        <authorList>
            <person name="Kucharzyk K."/>
            <person name="Murdoch R.W."/>
            <person name="Higgins S."/>
            <person name="Loffler F."/>
        </authorList>
    </citation>
    <scope>NUCLEOTIDE SEQUENCE</scope>
</reference>
<organism evidence="2">
    <name type="scientific">bioreactor metagenome</name>
    <dbReference type="NCBI Taxonomy" id="1076179"/>
    <lineage>
        <taxon>unclassified sequences</taxon>
        <taxon>metagenomes</taxon>
        <taxon>ecological metagenomes</taxon>
    </lineage>
</organism>
<sequence length="169" mass="18474">MCILSILQIFASSNNNWEELILAVITVLKFPSEKSAIILPARLSYAISNEPSGVSIKRLAFSVPIPNNAILKAISIKYRWLSESWNASLLLLSSTLNIKLAPFVLEFNSILIANPKKLFAKKLNFGIKISSASKKLLLISFSSFPSSSLIVSLLILLSSFCSLSLSIVS</sequence>
<proteinExistence type="predicted"/>